<dbReference type="EMBL" id="UOEE01000339">
    <property type="protein sequence ID" value="VAW02417.1"/>
    <property type="molecule type" value="Genomic_DNA"/>
</dbReference>
<dbReference type="GO" id="GO:0016041">
    <property type="term" value="F:glutamate synthase (ferredoxin) activity"/>
    <property type="evidence" value="ECO:0007669"/>
    <property type="project" value="UniProtKB-EC"/>
</dbReference>
<proteinExistence type="inferred from homology"/>
<dbReference type="SUPFAM" id="SSF51395">
    <property type="entry name" value="FMN-linked oxidoreductases"/>
    <property type="match status" value="1"/>
</dbReference>
<reference evidence="3" key="1">
    <citation type="submission" date="2018-06" db="EMBL/GenBank/DDBJ databases">
        <authorList>
            <person name="Zhirakovskaya E."/>
        </authorList>
    </citation>
    <scope>NUCLEOTIDE SEQUENCE</scope>
</reference>
<name>A0A3B0SN55_9ZZZZ</name>
<dbReference type="GO" id="GO:0006537">
    <property type="term" value="P:glutamate biosynthetic process"/>
    <property type="evidence" value="ECO:0007669"/>
    <property type="project" value="InterPro"/>
</dbReference>
<dbReference type="Gene3D" id="3.20.20.70">
    <property type="entry name" value="Aldolase class I"/>
    <property type="match status" value="1"/>
</dbReference>
<dbReference type="AlphaFoldDB" id="A0A3B0SN55"/>
<sequence length="114" mass="12516">CHTNHCPTGVATQDKLLQRGLVVTDKTERVYHFHRNTIRALAEVVGAAGLEKPADLLPCHIYHRVSATRSLPADEVYDLLPTGALLKNPETTHLAVDWARANANTFAPNMGTHI</sequence>
<gene>
    <name evidence="3" type="ORF">MNBD_ALPHA06-2188</name>
</gene>
<dbReference type="InterPro" id="IPR013785">
    <property type="entry name" value="Aldolase_TIM"/>
</dbReference>
<protein>
    <submittedName>
        <fullName evidence="3">Ferredoxin-dependent glutamate synthase</fullName>
        <ecNumber evidence="3">1.4.7.1</ecNumber>
    </submittedName>
</protein>
<evidence type="ECO:0000256" key="1">
    <source>
        <dbReference type="ARBA" id="ARBA00009716"/>
    </source>
</evidence>
<keyword evidence="3" id="KW-0560">Oxidoreductase</keyword>
<dbReference type="EC" id="1.4.7.1" evidence="3"/>
<feature type="domain" description="Glutamate synthase" evidence="2">
    <location>
        <begin position="1"/>
        <end position="50"/>
    </location>
</feature>
<dbReference type="Pfam" id="PF01645">
    <property type="entry name" value="Glu_synthase"/>
    <property type="match status" value="1"/>
</dbReference>
<accession>A0A3B0SN55</accession>
<comment type="similarity">
    <text evidence="1">Belongs to the glutamate synthase family.</text>
</comment>
<organism evidence="3">
    <name type="scientific">hydrothermal vent metagenome</name>
    <dbReference type="NCBI Taxonomy" id="652676"/>
    <lineage>
        <taxon>unclassified sequences</taxon>
        <taxon>metagenomes</taxon>
        <taxon>ecological metagenomes</taxon>
    </lineage>
</organism>
<feature type="non-terminal residue" evidence="3">
    <location>
        <position position="1"/>
    </location>
</feature>
<evidence type="ECO:0000313" key="3">
    <source>
        <dbReference type="EMBL" id="VAW02417.1"/>
    </source>
</evidence>
<evidence type="ECO:0000259" key="2">
    <source>
        <dbReference type="Pfam" id="PF01645"/>
    </source>
</evidence>
<dbReference type="InterPro" id="IPR002932">
    <property type="entry name" value="Glu_synthdom"/>
</dbReference>